<sequence>MVLDIKYSNKFNVFMLILADSNDIFMFKIKDILLNKVIKHN</sequence>
<reference evidence="1" key="1">
    <citation type="submission" date="2008-01" db="EMBL/GenBank/DDBJ databases">
        <authorList>
            <person name="Fulton L."/>
            <person name="Clifton S."/>
            <person name="Fulton B."/>
            <person name="Xu J."/>
            <person name="Minx P."/>
            <person name="Pepin K.H."/>
            <person name="Johnson M."/>
            <person name="Thiruvilangam P."/>
            <person name="Bhonagiri V."/>
            <person name="Nash W.E."/>
            <person name="Mardis E.R."/>
            <person name="Wilson R.K."/>
        </authorList>
    </citation>
    <scope>NUCLEOTIDE SEQUENCE [LARGE SCALE GENOMIC DNA]</scope>
    <source>
        <strain evidence="1">DSM 17244</strain>
    </source>
</reference>
<dbReference type="AlphaFoldDB" id="B1C993"/>
<organism evidence="1 2">
    <name type="scientific">Anaerofustis stercorihominis DSM 17244</name>
    <dbReference type="NCBI Taxonomy" id="445971"/>
    <lineage>
        <taxon>Bacteria</taxon>
        <taxon>Bacillati</taxon>
        <taxon>Bacillota</taxon>
        <taxon>Clostridia</taxon>
        <taxon>Eubacteriales</taxon>
        <taxon>Eubacteriaceae</taxon>
        <taxon>Anaerofustis</taxon>
    </lineage>
</organism>
<reference evidence="1" key="2">
    <citation type="submission" date="2013-08" db="EMBL/GenBank/DDBJ databases">
        <title>Draft genome sequence of Anaerofustis stercorihominis (DSM 17244).</title>
        <authorList>
            <person name="Sudarsanam P."/>
            <person name="Ley R."/>
            <person name="Guruge J."/>
            <person name="Turnbaugh P.J."/>
            <person name="Mahowald M."/>
            <person name="Liep D."/>
            <person name="Gordon J."/>
        </authorList>
    </citation>
    <scope>NUCLEOTIDE SEQUENCE</scope>
    <source>
        <strain evidence="1">DSM 17244</strain>
    </source>
</reference>
<dbReference type="STRING" id="445971.ANASTE_01968"/>
<name>B1C993_9FIRM</name>
<dbReference type="EMBL" id="ABIL02000006">
    <property type="protein sequence ID" value="EDS72257.1"/>
    <property type="molecule type" value="Genomic_DNA"/>
</dbReference>
<dbReference type="Proteomes" id="UP000005178">
    <property type="component" value="Unassembled WGS sequence"/>
</dbReference>
<proteinExistence type="predicted"/>
<evidence type="ECO:0000313" key="2">
    <source>
        <dbReference type="Proteomes" id="UP000005178"/>
    </source>
</evidence>
<dbReference type="HOGENOM" id="CLU_3264875_0_0_9"/>
<protein>
    <submittedName>
        <fullName evidence="1">Uncharacterized protein</fullName>
    </submittedName>
</protein>
<keyword evidence="2" id="KW-1185">Reference proteome</keyword>
<accession>B1C993</accession>
<comment type="caution">
    <text evidence="1">The sequence shown here is derived from an EMBL/GenBank/DDBJ whole genome shotgun (WGS) entry which is preliminary data.</text>
</comment>
<evidence type="ECO:0000313" key="1">
    <source>
        <dbReference type="EMBL" id="EDS72257.1"/>
    </source>
</evidence>
<gene>
    <name evidence="1" type="ORF">ANASTE_01968</name>
</gene>